<feature type="transmembrane region" description="Helical" evidence="2">
    <location>
        <begin position="57"/>
        <end position="78"/>
    </location>
</feature>
<evidence type="ECO:0000313" key="4">
    <source>
        <dbReference type="Proteomes" id="UP000807469"/>
    </source>
</evidence>
<keyword evidence="4" id="KW-1185">Reference proteome</keyword>
<sequence>MSSSGDIKSAPALLPQTSPLQPLYPAGHAIQLYTTIDGRPQAVLVPVHKRKSLARRLLRGSLFLFLFFWIVHGLHRVFHARHWFSRHKDFDIGDRDYYYDSPSDLVLENCVEGAGWSGRKDDGYFSSATATFDVDLSADNIYLLSRGRFSSGTVNVTTSSKQPKETATIDVVAKYRREGVLDWAKACLTSRHQNQKGVGIFTPIWRRAPHRHEGTILHFETTITLPEGVSISGFETDVPNTSQTVGDLASKVGFAAVSLKGTNAPITVGALSAVKGHVHTTNAGIRGSFNTTSSLILETTNGPINIGVGLHDKGEHPTLFAHTTNAHFDGRLSLTTSSGAGGNFSVDTTTTNSRLSVSFLDAPLDSGLKYHAKSTNGRVDVTLHPTYEGDFNISTSRSSKALVNFLPGPDPSGQGRHRATSGHSDKGSDSGQTRWEDPKNPGHGRKDSGTVVMSTSNAPIVLNIPGL</sequence>
<keyword evidence="2" id="KW-1133">Transmembrane helix</keyword>
<comment type="caution">
    <text evidence="3">The sequence shown here is derived from an EMBL/GenBank/DDBJ whole genome shotgun (WGS) entry which is preliminary data.</text>
</comment>
<organism evidence="3 4">
    <name type="scientific">Pholiota conissans</name>
    <dbReference type="NCBI Taxonomy" id="109636"/>
    <lineage>
        <taxon>Eukaryota</taxon>
        <taxon>Fungi</taxon>
        <taxon>Dikarya</taxon>
        <taxon>Basidiomycota</taxon>
        <taxon>Agaricomycotina</taxon>
        <taxon>Agaricomycetes</taxon>
        <taxon>Agaricomycetidae</taxon>
        <taxon>Agaricales</taxon>
        <taxon>Agaricineae</taxon>
        <taxon>Strophariaceae</taxon>
        <taxon>Pholiota</taxon>
    </lineage>
</organism>
<protein>
    <submittedName>
        <fullName evidence="3">Uncharacterized protein</fullName>
    </submittedName>
</protein>
<keyword evidence="2" id="KW-0812">Transmembrane</keyword>
<dbReference type="AlphaFoldDB" id="A0A9P5Z1F1"/>
<evidence type="ECO:0000256" key="2">
    <source>
        <dbReference type="SAM" id="Phobius"/>
    </source>
</evidence>
<evidence type="ECO:0000313" key="3">
    <source>
        <dbReference type="EMBL" id="KAF9479374.1"/>
    </source>
</evidence>
<feature type="compositionally biased region" description="Basic and acidic residues" evidence="1">
    <location>
        <begin position="423"/>
        <end position="448"/>
    </location>
</feature>
<keyword evidence="2" id="KW-0472">Membrane</keyword>
<evidence type="ECO:0000256" key="1">
    <source>
        <dbReference type="SAM" id="MobiDB-lite"/>
    </source>
</evidence>
<accession>A0A9P5Z1F1</accession>
<feature type="region of interest" description="Disordered" evidence="1">
    <location>
        <begin position="406"/>
        <end position="455"/>
    </location>
</feature>
<dbReference type="OrthoDB" id="5570013at2759"/>
<reference evidence="3" key="1">
    <citation type="submission" date="2020-11" db="EMBL/GenBank/DDBJ databases">
        <authorList>
            <consortium name="DOE Joint Genome Institute"/>
            <person name="Ahrendt S."/>
            <person name="Riley R."/>
            <person name="Andreopoulos W."/>
            <person name="Labutti K."/>
            <person name="Pangilinan J."/>
            <person name="Ruiz-Duenas F.J."/>
            <person name="Barrasa J.M."/>
            <person name="Sanchez-Garcia M."/>
            <person name="Camarero S."/>
            <person name="Miyauchi S."/>
            <person name="Serrano A."/>
            <person name="Linde D."/>
            <person name="Babiker R."/>
            <person name="Drula E."/>
            <person name="Ayuso-Fernandez I."/>
            <person name="Pacheco R."/>
            <person name="Padilla G."/>
            <person name="Ferreira P."/>
            <person name="Barriuso J."/>
            <person name="Kellner H."/>
            <person name="Castanera R."/>
            <person name="Alfaro M."/>
            <person name="Ramirez L."/>
            <person name="Pisabarro A.G."/>
            <person name="Kuo A."/>
            <person name="Tritt A."/>
            <person name="Lipzen A."/>
            <person name="He G."/>
            <person name="Yan M."/>
            <person name="Ng V."/>
            <person name="Cullen D."/>
            <person name="Martin F."/>
            <person name="Rosso M.-N."/>
            <person name="Henrissat B."/>
            <person name="Hibbett D."/>
            <person name="Martinez A.T."/>
            <person name="Grigoriev I.V."/>
        </authorList>
    </citation>
    <scope>NUCLEOTIDE SEQUENCE</scope>
    <source>
        <strain evidence="3">CIRM-BRFM 674</strain>
    </source>
</reference>
<dbReference type="Proteomes" id="UP000807469">
    <property type="component" value="Unassembled WGS sequence"/>
</dbReference>
<gene>
    <name evidence="3" type="ORF">BDN70DRAFT_993507</name>
</gene>
<dbReference type="EMBL" id="MU155214">
    <property type="protein sequence ID" value="KAF9479374.1"/>
    <property type="molecule type" value="Genomic_DNA"/>
</dbReference>
<name>A0A9P5Z1F1_9AGAR</name>
<proteinExistence type="predicted"/>